<accession>A0A2B0LN92</accession>
<evidence type="ECO:0000313" key="3">
    <source>
        <dbReference type="EMBL" id="PFK30385.1"/>
    </source>
</evidence>
<dbReference type="Proteomes" id="UP000242656">
    <property type="component" value="Unassembled WGS sequence"/>
</dbReference>
<dbReference type="GO" id="GO:0006260">
    <property type="term" value="P:DNA replication"/>
    <property type="evidence" value="ECO:0007669"/>
    <property type="project" value="UniProtKB-KW"/>
</dbReference>
<dbReference type="RefSeq" id="WP_098492605.1">
    <property type="nucleotide sequence ID" value="NZ_AP022876.1"/>
</dbReference>
<evidence type="ECO:0000256" key="1">
    <source>
        <dbReference type="ARBA" id="ARBA00008909"/>
    </source>
</evidence>
<dbReference type="Pfam" id="PF01446">
    <property type="entry name" value="Rep_1"/>
    <property type="match status" value="1"/>
</dbReference>
<protein>
    <submittedName>
        <fullName evidence="3">Uncharacterized protein</fullName>
    </submittedName>
</protein>
<gene>
    <name evidence="3" type="ORF">COI93_22390</name>
</gene>
<keyword evidence="2" id="KW-0235">DNA replication</keyword>
<evidence type="ECO:0000313" key="4">
    <source>
        <dbReference type="Proteomes" id="UP000242656"/>
    </source>
</evidence>
<name>A0A2B0LN92_BACCE</name>
<evidence type="ECO:0000256" key="2">
    <source>
        <dbReference type="ARBA" id="ARBA00022705"/>
    </source>
</evidence>
<dbReference type="InterPro" id="IPR000989">
    <property type="entry name" value="Rep"/>
</dbReference>
<sequence>MNHEEFINSTEIDDKFLKQIIDNREFNDVIVSYYERLHKESRDDGMKKKQENVKGCNDFWIIDKYHEHRLKEFKRTNLCKDKFCNNCKKVKQASRMGKFIPLIQPYAENMYQLTLTIPNVKGDELKDTLSKMQKAFARLIEYFKGKKKINGIDFEVLQYEGAIRSLEITFNGNEYHPHYHALIVLKVNKFHDCMIRKHKNVYSIDFTGKREARLFSDIEVLIQKVWYLIINGKRITETAIQSLKKGYSCQLDKFSENDFVEIFKYMTKATTEDGKTLSYKQFKTLYYALFKVRQIQGYGIFYNLKDDEEINFDEVNEAYAEFIEELQTKEKPVTVSEAPEQVRKESDYTVFSRKTFQKYWKQVMSE</sequence>
<dbReference type="GO" id="GO:0003677">
    <property type="term" value="F:DNA binding"/>
    <property type="evidence" value="ECO:0007669"/>
    <property type="project" value="InterPro"/>
</dbReference>
<comment type="similarity">
    <text evidence="1">Belongs to the Gram-positive plasmids replication protein type 1 family.</text>
</comment>
<organism evidence="3 4">
    <name type="scientific">Bacillus cereus</name>
    <dbReference type="NCBI Taxonomy" id="1396"/>
    <lineage>
        <taxon>Bacteria</taxon>
        <taxon>Bacillati</taxon>
        <taxon>Bacillota</taxon>
        <taxon>Bacilli</taxon>
        <taxon>Bacillales</taxon>
        <taxon>Bacillaceae</taxon>
        <taxon>Bacillus</taxon>
        <taxon>Bacillus cereus group</taxon>
    </lineage>
</organism>
<dbReference type="AlphaFoldDB" id="A0A2B0LN92"/>
<proteinExistence type="inferred from homology"/>
<comment type="caution">
    <text evidence="3">The sequence shown here is derived from an EMBL/GenBank/DDBJ whole genome shotgun (WGS) entry which is preliminary data.</text>
</comment>
<reference evidence="3 4" key="1">
    <citation type="submission" date="2017-09" db="EMBL/GenBank/DDBJ databases">
        <title>Large-scale bioinformatics analysis of Bacillus genomes uncovers conserved roles of natural products in bacterial physiology.</title>
        <authorList>
            <consortium name="Agbiome Team Llc"/>
            <person name="Bleich R.M."/>
            <person name="Grubbs K.J."/>
            <person name="Santa Maria K.C."/>
            <person name="Allen S.E."/>
            <person name="Farag S."/>
            <person name="Shank E.A."/>
            <person name="Bowers A."/>
        </authorList>
    </citation>
    <scope>NUCLEOTIDE SEQUENCE [LARGE SCALE GENOMIC DNA]</scope>
    <source>
        <strain evidence="3 4">AFS083043</strain>
    </source>
</reference>
<dbReference type="EMBL" id="NUWN01000111">
    <property type="protein sequence ID" value="PFK30385.1"/>
    <property type="molecule type" value="Genomic_DNA"/>
</dbReference>